<dbReference type="EMBL" id="LS974618">
    <property type="protein sequence ID" value="CAG7895878.1"/>
    <property type="molecule type" value="Genomic_DNA"/>
</dbReference>
<evidence type="ECO:0000313" key="3">
    <source>
        <dbReference type="Proteomes" id="UP000694005"/>
    </source>
</evidence>
<sequence>ESKTANIKASDISSTRSSSSQEANQGETAVRDDSDHKI</sequence>
<feature type="non-terminal residue" evidence="2">
    <location>
        <position position="1"/>
    </location>
</feature>
<gene>
    <name evidence="2" type="ORF">BRAPAZ1V2_A02P48300.2</name>
</gene>
<organism evidence="2 3">
    <name type="scientific">Brassica campestris</name>
    <name type="common">Field mustard</name>
    <dbReference type="NCBI Taxonomy" id="3711"/>
    <lineage>
        <taxon>Eukaryota</taxon>
        <taxon>Viridiplantae</taxon>
        <taxon>Streptophyta</taxon>
        <taxon>Embryophyta</taxon>
        <taxon>Tracheophyta</taxon>
        <taxon>Spermatophyta</taxon>
        <taxon>Magnoliopsida</taxon>
        <taxon>eudicotyledons</taxon>
        <taxon>Gunneridae</taxon>
        <taxon>Pentapetalae</taxon>
        <taxon>rosids</taxon>
        <taxon>malvids</taxon>
        <taxon>Brassicales</taxon>
        <taxon>Brassicaceae</taxon>
        <taxon>Brassiceae</taxon>
        <taxon>Brassica</taxon>
    </lineage>
</organism>
<evidence type="ECO:0000256" key="1">
    <source>
        <dbReference type="SAM" id="MobiDB-lite"/>
    </source>
</evidence>
<protein>
    <submittedName>
        <fullName evidence="2">Uncharacterized protein</fullName>
    </submittedName>
</protein>
<evidence type="ECO:0000313" key="2">
    <source>
        <dbReference type="EMBL" id="CAG7895878.1"/>
    </source>
</evidence>
<accession>A0A8D9HA36</accession>
<feature type="compositionally biased region" description="Low complexity" evidence="1">
    <location>
        <begin position="10"/>
        <end position="20"/>
    </location>
</feature>
<feature type="compositionally biased region" description="Basic and acidic residues" evidence="1">
    <location>
        <begin position="29"/>
        <end position="38"/>
    </location>
</feature>
<dbReference type="AlphaFoldDB" id="A0A8D9HA36"/>
<name>A0A8D9HA36_BRACM</name>
<proteinExistence type="predicted"/>
<reference evidence="2 3" key="1">
    <citation type="submission" date="2021-07" db="EMBL/GenBank/DDBJ databases">
        <authorList>
            <consortium name="Genoscope - CEA"/>
            <person name="William W."/>
        </authorList>
    </citation>
    <scope>NUCLEOTIDE SEQUENCE [LARGE SCALE GENOMIC DNA]</scope>
</reference>
<dbReference type="Proteomes" id="UP000694005">
    <property type="component" value="Chromosome A02"/>
</dbReference>
<dbReference type="Gramene" id="A02p48300.2_BraZ1">
    <property type="protein sequence ID" value="A02p48300.2_BraZ1.CDS"/>
    <property type="gene ID" value="A02g48300.2_BraZ1"/>
</dbReference>
<feature type="region of interest" description="Disordered" evidence="1">
    <location>
        <begin position="1"/>
        <end position="38"/>
    </location>
</feature>